<comment type="subcellular location">
    <subcellularLocation>
        <location evidence="5">Cell membrane</location>
        <topology evidence="5">Single-pass membrane protein</topology>
    </subcellularLocation>
</comment>
<protein>
    <recommendedName>
        <fullName evidence="5 6">Ribonuclease Y</fullName>
        <shortName evidence="5">RNase Y</shortName>
        <ecNumber evidence="5 6">3.1.-.-</ecNumber>
    </recommendedName>
</protein>
<dbReference type="CDD" id="cd22431">
    <property type="entry name" value="KH-I_RNaseY"/>
    <property type="match status" value="1"/>
</dbReference>
<evidence type="ECO:0000256" key="5">
    <source>
        <dbReference type="HAMAP-Rule" id="MF_00335"/>
    </source>
</evidence>
<accession>A0A1F5RWB8</accession>
<evidence type="ECO:0000256" key="2">
    <source>
        <dbReference type="ARBA" id="ARBA00022759"/>
    </source>
</evidence>
<evidence type="ECO:0000256" key="3">
    <source>
        <dbReference type="ARBA" id="ARBA00022801"/>
    </source>
</evidence>
<feature type="coiled-coil region" evidence="7">
    <location>
        <begin position="26"/>
        <end position="177"/>
    </location>
</feature>
<evidence type="ECO:0000259" key="8">
    <source>
        <dbReference type="PROSITE" id="PS51831"/>
    </source>
</evidence>
<reference evidence="9 10" key="1">
    <citation type="journal article" date="2016" name="Nat. Commun.">
        <title>Thousands of microbial genomes shed light on interconnected biogeochemical processes in an aquifer system.</title>
        <authorList>
            <person name="Anantharaman K."/>
            <person name="Brown C.T."/>
            <person name="Hug L.A."/>
            <person name="Sharon I."/>
            <person name="Castelle C.J."/>
            <person name="Probst A.J."/>
            <person name="Thomas B.C."/>
            <person name="Singh A."/>
            <person name="Wilkins M.J."/>
            <person name="Karaoz U."/>
            <person name="Brodie E.L."/>
            <person name="Williams K.H."/>
            <person name="Hubbard S.S."/>
            <person name="Banfield J.F."/>
        </authorList>
    </citation>
    <scope>NUCLEOTIDE SEQUENCE [LARGE SCALE GENOMIC DNA]</scope>
</reference>
<dbReference type="PANTHER" id="PTHR12826">
    <property type="entry name" value="RIBONUCLEASE Y"/>
    <property type="match status" value="1"/>
</dbReference>
<dbReference type="Pfam" id="PF00013">
    <property type="entry name" value="KH_1"/>
    <property type="match status" value="1"/>
</dbReference>
<dbReference type="PANTHER" id="PTHR12826:SF15">
    <property type="entry name" value="RIBONUCLEASE Y"/>
    <property type="match status" value="1"/>
</dbReference>
<dbReference type="Proteomes" id="UP000178682">
    <property type="component" value="Unassembled WGS sequence"/>
</dbReference>
<dbReference type="Pfam" id="PF12072">
    <property type="entry name" value="RNase_Y_N"/>
    <property type="match status" value="1"/>
</dbReference>
<dbReference type="SMART" id="SM00322">
    <property type="entry name" value="KH"/>
    <property type="match status" value="1"/>
</dbReference>
<dbReference type="InterPro" id="IPR022711">
    <property type="entry name" value="RNase_Y_N"/>
</dbReference>
<dbReference type="InterPro" id="IPR004087">
    <property type="entry name" value="KH_dom"/>
</dbReference>
<comment type="caution">
    <text evidence="9">The sequence shown here is derived from an EMBL/GenBank/DDBJ whole genome shotgun (WGS) entry which is preliminary data.</text>
</comment>
<comment type="similarity">
    <text evidence="5">Belongs to the RNase Y family.</text>
</comment>
<keyword evidence="5" id="KW-0472">Membrane</keyword>
<dbReference type="InterPro" id="IPR036612">
    <property type="entry name" value="KH_dom_type_1_sf"/>
</dbReference>
<dbReference type="Gene3D" id="3.30.1370.10">
    <property type="entry name" value="K Homology domain, type 1"/>
    <property type="match status" value="1"/>
</dbReference>
<dbReference type="GO" id="GO:0016787">
    <property type="term" value="F:hydrolase activity"/>
    <property type="evidence" value="ECO:0007669"/>
    <property type="project" value="UniProtKB-KW"/>
</dbReference>
<keyword evidence="1 5" id="KW-0540">Nuclease</keyword>
<keyword evidence="2 5" id="KW-0255">Endonuclease</keyword>
<evidence type="ECO:0000256" key="7">
    <source>
        <dbReference type="SAM" id="Coils"/>
    </source>
</evidence>
<dbReference type="InterPro" id="IPR006674">
    <property type="entry name" value="HD_domain"/>
</dbReference>
<keyword evidence="4 5" id="KW-0694">RNA-binding</keyword>
<organism evidence="9 10">
    <name type="scientific">Candidatus Falkowbacteria bacterium RIFCSPLOWO2_12_FULL_45_10</name>
    <dbReference type="NCBI Taxonomy" id="1797990"/>
    <lineage>
        <taxon>Bacteria</taxon>
        <taxon>Candidatus Falkowiibacteriota</taxon>
    </lineage>
</organism>
<dbReference type="GO" id="GO:0005886">
    <property type="term" value="C:plasma membrane"/>
    <property type="evidence" value="ECO:0007669"/>
    <property type="project" value="UniProtKB-SubCell"/>
</dbReference>
<feature type="transmembrane region" description="Helical" evidence="5">
    <location>
        <begin position="7"/>
        <end position="24"/>
    </location>
</feature>
<dbReference type="HAMAP" id="MF_00335">
    <property type="entry name" value="RNase_Y"/>
    <property type="match status" value="1"/>
</dbReference>
<keyword evidence="7" id="KW-0175">Coiled coil</keyword>
<evidence type="ECO:0000313" key="9">
    <source>
        <dbReference type="EMBL" id="OGF18361.1"/>
    </source>
</evidence>
<dbReference type="GO" id="GO:0006402">
    <property type="term" value="P:mRNA catabolic process"/>
    <property type="evidence" value="ECO:0007669"/>
    <property type="project" value="UniProtKB-UniRule"/>
</dbReference>
<evidence type="ECO:0000313" key="10">
    <source>
        <dbReference type="Proteomes" id="UP000178682"/>
    </source>
</evidence>
<dbReference type="InterPro" id="IPR004088">
    <property type="entry name" value="KH_dom_type_1"/>
</dbReference>
<dbReference type="InterPro" id="IPR003607">
    <property type="entry name" value="HD/PDEase_dom"/>
</dbReference>
<keyword evidence="3 5" id="KW-0378">Hydrolase</keyword>
<keyword evidence="5" id="KW-0812">Transmembrane</keyword>
<dbReference type="EMBL" id="MFFX01000052">
    <property type="protein sequence ID" value="OGF18361.1"/>
    <property type="molecule type" value="Genomic_DNA"/>
</dbReference>
<dbReference type="SMART" id="SM00471">
    <property type="entry name" value="HDc"/>
    <property type="match status" value="1"/>
</dbReference>
<dbReference type="CDD" id="cd00077">
    <property type="entry name" value="HDc"/>
    <property type="match status" value="1"/>
</dbReference>
<dbReference type="EC" id="3.1.-.-" evidence="5 6"/>
<dbReference type="GO" id="GO:0004521">
    <property type="term" value="F:RNA endonuclease activity"/>
    <property type="evidence" value="ECO:0007669"/>
    <property type="project" value="UniProtKB-UniRule"/>
</dbReference>
<sequence length="508" mass="57136">MLAGLEVILGIIALFIGIALGYYVRKQKALSEINSAEARAQKIVNEAKAQEKETVIKAQEKALVIIEEAKREETRRYRELNEFQKRLEKRETTFSQKLLELQDKQQKLYDKVNQIEEAKEKIIAIRKEQLAKLEKIAQMTKDEAKEILMNNVEGEIKDALLSRVKKLEQESTSELEEKTKAMLAITMQRLAPTYTAEVTTTTVDLPNDEMKGRIIGREGRNIRAIENLTGVEIIVDDTPNVITISGFSMIRRHLAKRALEKLILDGRIHPTKIEDAIEEAKKELALDIKKAGEEAMYDVGVTGFDPKLVQILGRLKYRTSYGQNILSHSVQVAHLCSLLADQLGADVTIAKKAGLLHDIGKAVDHEVQGTHPEIGKNIGQKFNLQPEVINAIATHHDDKPADLTSVIVKVADAISGARPGARKDSLEQYLQRLEELEKIATAFEGVEKAYAIQAGREVRVFVEPTKIDDLTAYNLAKNIAKKIEEELRYPGEIKVNVIRELRVVEYAR</sequence>
<dbReference type="Pfam" id="PF01966">
    <property type="entry name" value="HD"/>
    <property type="match status" value="1"/>
</dbReference>
<dbReference type="InterPro" id="IPR006675">
    <property type="entry name" value="HDIG_dom"/>
</dbReference>
<name>A0A1F5RWB8_9BACT</name>
<dbReference type="SUPFAM" id="SSF54791">
    <property type="entry name" value="Eukaryotic type KH-domain (KH-domain type I)"/>
    <property type="match status" value="1"/>
</dbReference>
<evidence type="ECO:0000256" key="4">
    <source>
        <dbReference type="ARBA" id="ARBA00022884"/>
    </source>
</evidence>
<evidence type="ECO:0000256" key="1">
    <source>
        <dbReference type="ARBA" id="ARBA00022722"/>
    </source>
</evidence>
<comment type="function">
    <text evidence="5">Endoribonuclease that initiates mRNA decay.</text>
</comment>
<keyword evidence="5" id="KW-1003">Cell membrane</keyword>
<dbReference type="NCBIfam" id="TIGR03319">
    <property type="entry name" value="RNase_Y"/>
    <property type="match status" value="1"/>
</dbReference>
<proteinExistence type="inferred from homology"/>
<keyword evidence="5" id="KW-1133">Transmembrane helix</keyword>
<dbReference type="Gene3D" id="1.10.3210.10">
    <property type="entry name" value="Hypothetical protein af1432"/>
    <property type="match status" value="1"/>
</dbReference>
<dbReference type="SUPFAM" id="SSF109604">
    <property type="entry name" value="HD-domain/PDEase-like"/>
    <property type="match status" value="1"/>
</dbReference>
<dbReference type="InterPro" id="IPR017705">
    <property type="entry name" value="Ribonuclease_Y"/>
</dbReference>
<dbReference type="GO" id="GO:0003723">
    <property type="term" value="F:RNA binding"/>
    <property type="evidence" value="ECO:0007669"/>
    <property type="project" value="UniProtKB-UniRule"/>
</dbReference>
<dbReference type="PROSITE" id="PS51831">
    <property type="entry name" value="HD"/>
    <property type="match status" value="1"/>
</dbReference>
<gene>
    <name evidence="5" type="primary">rny</name>
    <name evidence="9" type="ORF">A3G56_00075</name>
</gene>
<evidence type="ECO:0000256" key="6">
    <source>
        <dbReference type="NCBIfam" id="TIGR03319"/>
    </source>
</evidence>
<dbReference type="NCBIfam" id="TIGR00277">
    <property type="entry name" value="HDIG"/>
    <property type="match status" value="1"/>
</dbReference>
<feature type="domain" description="HD" evidence="8">
    <location>
        <begin position="325"/>
        <end position="417"/>
    </location>
</feature>
<dbReference type="PROSITE" id="PS50084">
    <property type="entry name" value="KH_TYPE_1"/>
    <property type="match status" value="1"/>
</dbReference>
<dbReference type="AlphaFoldDB" id="A0A1F5RWB8"/>